<comment type="similarity">
    <text evidence="3">Belongs to the HNH nuclease family.</text>
</comment>
<dbReference type="RefSeq" id="WP_234529984.1">
    <property type="nucleotide sequence ID" value="NZ_CAKMAB010000001.1"/>
</dbReference>
<gene>
    <name evidence="6" type="ORF">PAECIP111894_00149</name>
</gene>
<evidence type="ECO:0000256" key="3">
    <source>
        <dbReference type="ARBA" id="ARBA00038412"/>
    </source>
</evidence>
<dbReference type="EMBL" id="CAKMAB010000001">
    <property type="protein sequence ID" value="CAH1054004.1"/>
    <property type="molecule type" value="Genomic_DNA"/>
</dbReference>
<evidence type="ECO:0000259" key="5">
    <source>
        <dbReference type="SMART" id="SM00507"/>
    </source>
</evidence>
<keyword evidence="7" id="KW-1185">Reference proteome</keyword>
<dbReference type="Gene3D" id="1.10.30.50">
    <property type="match status" value="1"/>
</dbReference>
<protein>
    <recommendedName>
        <fullName evidence="4">Putative HNH nuclease YajD</fullName>
    </recommendedName>
</protein>
<evidence type="ECO:0000256" key="2">
    <source>
        <dbReference type="ARBA" id="ARBA00022801"/>
    </source>
</evidence>
<dbReference type="InterPro" id="IPR002711">
    <property type="entry name" value="HNH"/>
</dbReference>
<comment type="caution">
    <text evidence="6">The sequence shown here is derived from an EMBL/GenBank/DDBJ whole genome shotgun (WGS) entry which is preliminary data.</text>
</comment>
<keyword evidence="2" id="KW-0378">Hydrolase</keyword>
<dbReference type="InterPro" id="IPR003615">
    <property type="entry name" value="HNH_nuc"/>
</dbReference>
<proteinExistence type="inferred from homology"/>
<evidence type="ECO:0000256" key="1">
    <source>
        <dbReference type="ARBA" id="ARBA00022722"/>
    </source>
</evidence>
<dbReference type="Proteomes" id="UP000838749">
    <property type="component" value="Unassembled WGS sequence"/>
</dbReference>
<reference evidence="6" key="1">
    <citation type="submission" date="2021-12" db="EMBL/GenBank/DDBJ databases">
        <authorList>
            <person name="Criscuolo A."/>
        </authorList>
    </citation>
    <scope>NUCLEOTIDE SEQUENCE</scope>
    <source>
        <strain evidence="6">CIP111894</strain>
    </source>
</reference>
<accession>A0ABM9B686</accession>
<dbReference type="PANTHER" id="PTHR41286">
    <property type="entry name" value="HNH NUCLEASE YAJD-RELATED"/>
    <property type="match status" value="1"/>
</dbReference>
<evidence type="ECO:0000256" key="4">
    <source>
        <dbReference type="ARBA" id="ARBA00040194"/>
    </source>
</evidence>
<sequence length="119" mass="13941">MTSSRRDQNRYYDRYKRDKGSKAFYKSTAWELAREQALIRDNYLCQHCIKRKRLTPADMVHHIKPLSEYPDLALVLENLLSLCNSCHNKEHGVAGEKVEKPVTNRRARFIVSKGNSEVF</sequence>
<feature type="domain" description="HNH nuclease" evidence="5">
    <location>
        <begin position="32"/>
        <end position="88"/>
    </location>
</feature>
<evidence type="ECO:0000313" key="6">
    <source>
        <dbReference type="EMBL" id="CAH1054004.1"/>
    </source>
</evidence>
<keyword evidence="1" id="KW-0540">Nuclease</keyword>
<dbReference type="Pfam" id="PF01844">
    <property type="entry name" value="HNH"/>
    <property type="match status" value="1"/>
</dbReference>
<evidence type="ECO:0000313" key="7">
    <source>
        <dbReference type="Proteomes" id="UP000838749"/>
    </source>
</evidence>
<dbReference type="PANTHER" id="PTHR41286:SF1">
    <property type="entry name" value="HNH NUCLEASE YAJD-RELATED"/>
    <property type="match status" value="1"/>
</dbReference>
<name>A0ABM9B686_9BACL</name>
<organism evidence="6 7">
    <name type="scientific">Paenibacillus pseudetheri</name>
    <dbReference type="NCBI Taxonomy" id="2897682"/>
    <lineage>
        <taxon>Bacteria</taxon>
        <taxon>Bacillati</taxon>
        <taxon>Bacillota</taxon>
        <taxon>Bacilli</taxon>
        <taxon>Bacillales</taxon>
        <taxon>Paenibacillaceae</taxon>
        <taxon>Paenibacillus</taxon>
    </lineage>
</organism>
<dbReference type="CDD" id="cd00085">
    <property type="entry name" value="HNHc"/>
    <property type="match status" value="1"/>
</dbReference>
<dbReference type="SMART" id="SM00507">
    <property type="entry name" value="HNHc"/>
    <property type="match status" value="1"/>
</dbReference>